<keyword evidence="1" id="KW-0732">Signal</keyword>
<dbReference type="SUPFAM" id="SSF51126">
    <property type="entry name" value="Pectin lyase-like"/>
    <property type="match status" value="1"/>
</dbReference>
<feature type="chain" id="PRO_5047262373" description="Right handed beta helix domain-containing protein" evidence="1">
    <location>
        <begin position="20"/>
        <end position="419"/>
    </location>
</feature>
<dbReference type="EMBL" id="JBDKXB010000009">
    <property type="protein sequence ID" value="MEY6432517.1"/>
    <property type="molecule type" value="Genomic_DNA"/>
</dbReference>
<reference evidence="2 3" key="1">
    <citation type="submission" date="2024-05" db="EMBL/GenBank/DDBJ databases">
        <title>Genome Sequence and Characterization of the New Strain Purple Sulfur Bacterium of Genus Thioalkalicoccus.</title>
        <authorList>
            <person name="Bryantseva I.A."/>
            <person name="Kyndt J.A."/>
            <person name="Imhoff J.F."/>
        </authorList>
    </citation>
    <scope>NUCLEOTIDE SEQUENCE [LARGE SCALE GENOMIC DNA]</scope>
    <source>
        <strain evidence="2 3">Um2</strain>
    </source>
</reference>
<accession>A0ABV4BDZ3</accession>
<dbReference type="PROSITE" id="PS51257">
    <property type="entry name" value="PROKAR_LIPOPROTEIN"/>
    <property type="match status" value="1"/>
</dbReference>
<name>A0ABV4BDZ3_9GAMM</name>
<organism evidence="2 3">
    <name type="scientific">Thioalkalicoccus limnaeus</name>
    <dbReference type="NCBI Taxonomy" id="120681"/>
    <lineage>
        <taxon>Bacteria</taxon>
        <taxon>Pseudomonadati</taxon>
        <taxon>Pseudomonadota</taxon>
        <taxon>Gammaproteobacteria</taxon>
        <taxon>Chromatiales</taxon>
        <taxon>Chromatiaceae</taxon>
        <taxon>Thioalkalicoccus</taxon>
    </lineage>
</organism>
<dbReference type="RefSeq" id="WP_369666904.1">
    <property type="nucleotide sequence ID" value="NZ_JBDKXB010000009.1"/>
</dbReference>
<evidence type="ECO:0000313" key="3">
    <source>
        <dbReference type="Proteomes" id="UP001564408"/>
    </source>
</evidence>
<gene>
    <name evidence="2" type="ORF">ABC977_08880</name>
</gene>
<proteinExistence type="predicted"/>
<evidence type="ECO:0000256" key="1">
    <source>
        <dbReference type="SAM" id="SignalP"/>
    </source>
</evidence>
<comment type="caution">
    <text evidence="2">The sequence shown here is derived from an EMBL/GenBank/DDBJ whole genome shotgun (WGS) entry which is preliminary data.</text>
</comment>
<dbReference type="Gene3D" id="2.160.20.10">
    <property type="entry name" value="Single-stranded right-handed beta-helix, Pectin lyase-like"/>
    <property type="match status" value="1"/>
</dbReference>
<dbReference type="InterPro" id="IPR011050">
    <property type="entry name" value="Pectin_lyase_fold/virulence"/>
</dbReference>
<sequence length="419" mass="45404">MIHQKPFQLLPLAFLTAIACLPEASTGATINASSCSQSHVSAAISSATNGDTVLVPQGTCSWSGLSISKPIYLKGAGVGRTNITISGNTVTKQSGGVIRISDFSFSKSGGGNASKGFSINGSWRNAQPVIFQNNAFTISNSGLFFLDVAGGVIIAGNSFSGGWDDSFIQPKDSRDTENSWGTADTMGTRDTNGILNHYIENNTFHGGTNQGIDADDATRVVYRYNTLTNSSFNSHGYASSSVGVRHWEVYNNIWIYDGPKGSPSQDDLSNQGWAIWIRGGTGVIFNNIIPDIRSSWWGDRQEFRFTIRGAEDHRPQGSCANVRYPVPRQLGQGHNGSSYVLDPIYIWSNTGPTDGQVGGWNWGNPCGLTWTNFYLENRDFYRGIAKPGYTPYPYPHPLTQAGLTPSPTEIPAPIIRIHD</sequence>
<keyword evidence="3" id="KW-1185">Reference proteome</keyword>
<evidence type="ECO:0008006" key="4">
    <source>
        <dbReference type="Google" id="ProtNLM"/>
    </source>
</evidence>
<dbReference type="InterPro" id="IPR012334">
    <property type="entry name" value="Pectin_lyas_fold"/>
</dbReference>
<evidence type="ECO:0000313" key="2">
    <source>
        <dbReference type="EMBL" id="MEY6432517.1"/>
    </source>
</evidence>
<feature type="signal peptide" evidence="1">
    <location>
        <begin position="1"/>
        <end position="19"/>
    </location>
</feature>
<dbReference type="Proteomes" id="UP001564408">
    <property type="component" value="Unassembled WGS sequence"/>
</dbReference>
<protein>
    <recommendedName>
        <fullName evidence="4">Right handed beta helix domain-containing protein</fullName>
    </recommendedName>
</protein>